<evidence type="ECO:0000313" key="4">
    <source>
        <dbReference type="EMBL" id="BDW93703.1"/>
    </source>
</evidence>
<dbReference type="RefSeq" id="WP_224837075.1">
    <property type="nucleotide sequence ID" value="NZ_AP027268.1"/>
</dbReference>
<dbReference type="InterPro" id="IPR050272">
    <property type="entry name" value="Isochorismatase-like_hydrls"/>
</dbReference>
<protein>
    <submittedName>
        <fullName evidence="4">Isochorismatase</fullName>
    </submittedName>
</protein>
<dbReference type="Pfam" id="PF00857">
    <property type="entry name" value="Isochorismatase"/>
    <property type="match status" value="1"/>
</dbReference>
<dbReference type="Proteomes" id="UP001330184">
    <property type="component" value="Chromosome"/>
</dbReference>
<gene>
    <name evidence="4" type="ORF">MACH07_25350</name>
</gene>
<dbReference type="PANTHER" id="PTHR43540:SF16">
    <property type="entry name" value="ISOCHORISMATASE-LIKE DOMAIN-CONTAINING PROTEIN"/>
    <property type="match status" value="1"/>
</dbReference>
<sequence>MKSILFNPIALYIFLLACVPCAHAQIPDPGFTVDNTTAIVITDPQNDFLSPDGVTWGVIGESVIKNNTVENLETLFQLAEAHGIQVFISPHYYYEHDHKWKFEGALEKLMHDIGMFDRGDQLNKEGFEGSGADWLPRYKKYINKDFVTVVGPHKVYGPEQNDLSLQLRKQKIDKVVLAGMSGNLCVESHLRELLEDGFEVAVVVDATASAVAPGYDGNVAAEINYRFVASHVYTTEEFKQSLK</sequence>
<keyword evidence="2" id="KW-0732">Signal</keyword>
<evidence type="ECO:0000256" key="1">
    <source>
        <dbReference type="ARBA" id="ARBA00022801"/>
    </source>
</evidence>
<keyword evidence="1" id="KW-0378">Hydrolase</keyword>
<feature type="chain" id="PRO_5041378824" evidence="2">
    <location>
        <begin position="25"/>
        <end position="243"/>
    </location>
</feature>
<feature type="domain" description="Isochorismatase-like" evidence="3">
    <location>
        <begin position="37"/>
        <end position="212"/>
    </location>
</feature>
<proteinExistence type="predicted"/>
<evidence type="ECO:0000313" key="5">
    <source>
        <dbReference type="Proteomes" id="UP001330184"/>
    </source>
</evidence>
<accession>A0AA48HK29</accession>
<organism evidence="4 5">
    <name type="scientific">Flagellimonas marinaquae</name>
    <dbReference type="NCBI Taxonomy" id="254955"/>
    <lineage>
        <taxon>Bacteria</taxon>
        <taxon>Pseudomonadati</taxon>
        <taxon>Bacteroidota</taxon>
        <taxon>Flavobacteriia</taxon>
        <taxon>Flavobacteriales</taxon>
        <taxon>Flavobacteriaceae</taxon>
        <taxon>Flagellimonas</taxon>
    </lineage>
</organism>
<dbReference type="SUPFAM" id="SSF52499">
    <property type="entry name" value="Isochorismatase-like hydrolases"/>
    <property type="match status" value="1"/>
</dbReference>
<dbReference type="PROSITE" id="PS51257">
    <property type="entry name" value="PROKAR_LIPOPROTEIN"/>
    <property type="match status" value="1"/>
</dbReference>
<dbReference type="EMBL" id="AP027268">
    <property type="protein sequence ID" value="BDW93703.1"/>
    <property type="molecule type" value="Genomic_DNA"/>
</dbReference>
<reference evidence="4 5" key="1">
    <citation type="submission" date="2023-01" db="EMBL/GenBank/DDBJ databases">
        <title>Complete genome sequence of Muricauda aquimarina strain IFOP_LL357.</title>
        <authorList>
            <person name="Gajardo G."/>
            <person name="Ueki S."/>
            <person name="Maruyama F."/>
        </authorList>
    </citation>
    <scope>NUCLEOTIDE SEQUENCE [LARGE SCALE GENOMIC DNA]</scope>
    <source>
        <strain evidence="4 5">IFOP_LL357</strain>
    </source>
</reference>
<dbReference type="InterPro" id="IPR036380">
    <property type="entry name" value="Isochorismatase-like_sf"/>
</dbReference>
<evidence type="ECO:0000256" key="2">
    <source>
        <dbReference type="SAM" id="SignalP"/>
    </source>
</evidence>
<dbReference type="Gene3D" id="3.40.50.850">
    <property type="entry name" value="Isochorismatase-like"/>
    <property type="match status" value="1"/>
</dbReference>
<name>A0AA48HK29_9FLAO</name>
<feature type="signal peptide" evidence="2">
    <location>
        <begin position="1"/>
        <end position="24"/>
    </location>
</feature>
<keyword evidence="5" id="KW-1185">Reference proteome</keyword>
<dbReference type="InterPro" id="IPR000868">
    <property type="entry name" value="Isochorismatase-like_dom"/>
</dbReference>
<evidence type="ECO:0000259" key="3">
    <source>
        <dbReference type="Pfam" id="PF00857"/>
    </source>
</evidence>
<dbReference type="PANTHER" id="PTHR43540">
    <property type="entry name" value="PEROXYUREIDOACRYLATE/UREIDOACRYLATE AMIDOHYDROLASE-RELATED"/>
    <property type="match status" value="1"/>
</dbReference>
<dbReference type="AlphaFoldDB" id="A0AA48HK29"/>
<dbReference type="GO" id="GO:0016787">
    <property type="term" value="F:hydrolase activity"/>
    <property type="evidence" value="ECO:0007669"/>
    <property type="project" value="UniProtKB-KW"/>
</dbReference>